<proteinExistence type="predicted"/>
<dbReference type="Proteomes" id="UP000035740">
    <property type="component" value="Unassembled WGS sequence"/>
</dbReference>
<sequence>MNTRLRRERLLFDPEIERTARKTRKEFLERQREERLYLENLFKDEEEMGDERTLKELAAPKLDEEPLGIVFPTLEKPLKLNSGFLNLLPKFYGRGGEDPNRFLKEFLVVCSSMKPEGGFSGQPQRKYDPFSPTYNEGWRDHPNLRYGPRPQFAQANPRPFVHHNSQSQPSSPSLEDLVKQLTNQIGQVHTQGTQYQKKTDTHLQHLDTQIGQICTSLSNIESQLSGKLPSQTLPNPNEHAKVVTLRSGKMLDEPKVKCRVIEKETEVRPQAELGENEEKHDEKSDKEPKEKGQSTADFVVSRFKDVPPFPSRFAKAKKETLDNEILETFRKTSKTKIDVHEGNLTMEFDGELIKFNIFDAMKYPSDINNVSAIDSFDAFDWMAQDEFDKWYEKLFEIDMFDDVKADDMHDLYVATSDMIASDVMEIEEISFKKLYKQEKYVEPTT</sequence>
<dbReference type="OrthoDB" id="1305902at2759"/>
<evidence type="ECO:0000256" key="1">
    <source>
        <dbReference type="SAM" id="MobiDB-lite"/>
    </source>
</evidence>
<accession>A0A0J8B1B3</accession>
<dbReference type="EMBL" id="KQ090901">
    <property type="protein sequence ID" value="KMS94776.1"/>
    <property type="molecule type" value="Genomic_DNA"/>
</dbReference>
<reference evidence="2 3" key="1">
    <citation type="journal article" date="2014" name="Nature">
        <title>The genome of the recently domesticated crop plant sugar beet (Beta vulgaris).</title>
        <authorList>
            <person name="Dohm J.C."/>
            <person name="Minoche A.E."/>
            <person name="Holtgrawe D."/>
            <person name="Capella-Gutierrez S."/>
            <person name="Zakrzewski F."/>
            <person name="Tafer H."/>
            <person name="Rupp O."/>
            <person name="Sorensen T.R."/>
            <person name="Stracke R."/>
            <person name="Reinhardt R."/>
            <person name="Goesmann A."/>
            <person name="Kraft T."/>
            <person name="Schulz B."/>
            <person name="Stadler P.F."/>
            <person name="Schmidt T."/>
            <person name="Gabaldon T."/>
            <person name="Lehrach H."/>
            <person name="Weisshaar B."/>
            <person name="Himmelbauer H."/>
        </authorList>
    </citation>
    <scope>NUCLEOTIDE SEQUENCE [LARGE SCALE GENOMIC DNA]</scope>
    <source>
        <tissue evidence="2">Taproot</tissue>
    </source>
</reference>
<evidence type="ECO:0000313" key="3">
    <source>
        <dbReference type="Proteomes" id="UP000035740"/>
    </source>
</evidence>
<feature type="compositionally biased region" description="Basic and acidic residues" evidence="1">
    <location>
        <begin position="276"/>
        <end position="292"/>
    </location>
</feature>
<evidence type="ECO:0000313" key="2">
    <source>
        <dbReference type="EMBL" id="KMS94776.1"/>
    </source>
</evidence>
<gene>
    <name evidence="2" type="ORF">BVRB_015390</name>
</gene>
<name>A0A0J8B1B3_BETVV</name>
<feature type="region of interest" description="Disordered" evidence="1">
    <location>
        <begin position="117"/>
        <end position="173"/>
    </location>
</feature>
<keyword evidence="3" id="KW-1185">Reference proteome</keyword>
<protein>
    <submittedName>
        <fullName evidence="2">Uncharacterized protein</fullName>
    </submittedName>
</protein>
<organism evidence="2 3">
    <name type="scientific">Beta vulgaris subsp. vulgaris</name>
    <name type="common">Beet</name>
    <dbReference type="NCBI Taxonomy" id="3555"/>
    <lineage>
        <taxon>Eukaryota</taxon>
        <taxon>Viridiplantae</taxon>
        <taxon>Streptophyta</taxon>
        <taxon>Embryophyta</taxon>
        <taxon>Tracheophyta</taxon>
        <taxon>Spermatophyta</taxon>
        <taxon>Magnoliopsida</taxon>
        <taxon>eudicotyledons</taxon>
        <taxon>Gunneridae</taxon>
        <taxon>Pentapetalae</taxon>
        <taxon>Caryophyllales</taxon>
        <taxon>Chenopodiaceae</taxon>
        <taxon>Betoideae</taxon>
        <taxon>Beta</taxon>
    </lineage>
</organism>
<dbReference type="Gramene" id="KMS94776">
    <property type="protein sequence ID" value="KMS94776"/>
    <property type="gene ID" value="BVRB_015390"/>
</dbReference>
<dbReference type="AlphaFoldDB" id="A0A0J8B1B3"/>
<feature type="region of interest" description="Disordered" evidence="1">
    <location>
        <begin position="267"/>
        <end position="294"/>
    </location>
</feature>